<evidence type="ECO:0000313" key="2">
    <source>
        <dbReference type="Proteomes" id="UP000252085"/>
    </source>
</evidence>
<evidence type="ECO:0000313" key="1">
    <source>
        <dbReference type="EMBL" id="RCJ34884.1"/>
    </source>
</evidence>
<comment type="caution">
    <text evidence="1">The sequence shown here is derived from an EMBL/GenBank/DDBJ whole genome shotgun (WGS) entry which is preliminary data.</text>
</comment>
<accession>A0A367RH32</accession>
<dbReference type="Proteomes" id="UP000252085">
    <property type="component" value="Unassembled WGS sequence"/>
</dbReference>
<dbReference type="EMBL" id="LXQE01000154">
    <property type="protein sequence ID" value="RCJ34884.1"/>
    <property type="molecule type" value="Genomic_DNA"/>
</dbReference>
<name>A0A367RH32_NOSPU</name>
<dbReference type="AlphaFoldDB" id="A0A367RH32"/>
<sequence length="79" mass="8960">MQKKYSNLQAIKSSKTKQLQWVYKQNQPKDRFISPTFAQPSAAITKEIVSEQDRMLLAGVQTEDVSVQLFEDAVSGRAK</sequence>
<reference evidence="1 2" key="1">
    <citation type="submission" date="2016-04" db="EMBL/GenBank/DDBJ databases">
        <authorList>
            <person name="Evans L.H."/>
            <person name="Alamgir A."/>
            <person name="Owens N."/>
            <person name="Weber N.D."/>
            <person name="Virtaneva K."/>
            <person name="Barbian K."/>
            <person name="Babar A."/>
            <person name="Rosenke K."/>
        </authorList>
    </citation>
    <scope>NUCLEOTIDE SEQUENCE [LARGE SCALE GENOMIC DNA]</scope>
    <source>
        <strain evidence="1">NIES-2108</strain>
    </source>
</reference>
<organism evidence="1 2">
    <name type="scientific">Nostoc punctiforme NIES-2108</name>
    <dbReference type="NCBI Taxonomy" id="1356359"/>
    <lineage>
        <taxon>Bacteria</taxon>
        <taxon>Bacillati</taxon>
        <taxon>Cyanobacteriota</taxon>
        <taxon>Cyanophyceae</taxon>
        <taxon>Nostocales</taxon>
        <taxon>Nostocaceae</taxon>
        <taxon>Nostoc</taxon>
    </lineage>
</organism>
<protein>
    <submittedName>
        <fullName evidence="1">Uncharacterized protein</fullName>
    </submittedName>
</protein>
<proteinExistence type="predicted"/>
<gene>
    <name evidence="1" type="ORF">A6769_20990</name>
</gene>